<dbReference type="RefSeq" id="WP_220566034.1">
    <property type="nucleotide sequence ID" value="NZ_CP074136.1"/>
</dbReference>
<reference evidence="2" key="1">
    <citation type="submission" date="2021-05" db="EMBL/GenBank/DDBJ databases">
        <title>Direct Submission.</title>
        <authorList>
            <person name="Li K."/>
            <person name="Gao J."/>
        </authorList>
    </citation>
    <scope>NUCLEOTIDE SEQUENCE [LARGE SCALE GENOMIC DNA]</scope>
    <source>
        <strain evidence="2">Mg02</strain>
        <plasmid evidence="2">unnamed4</plasmid>
    </source>
</reference>
<name>A0A975QCM7_9ACTN</name>
<accession>A0A975QCM7</accession>
<keyword evidence="1" id="KW-0614">Plasmid</keyword>
<evidence type="ECO:0000313" key="1">
    <source>
        <dbReference type="EMBL" id="QUX26455.1"/>
    </source>
</evidence>
<keyword evidence="2" id="KW-1185">Reference proteome</keyword>
<protein>
    <submittedName>
        <fullName evidence="1">Uncharacterized protein</fullName>
    </submittedName>
</protein>
<evidence type="ECO:0000313" key="2">
    <source>
        <dbReference type="Proteomes" id="UP000676079"/>
    </source>
</evidence>
<gene>
    <name evidence="1" type="ORF">KGD84_32675</name>
</gene>
<dbReference type="EMBL" id="CP074136">
    <property type="protein sequence ID" value="QUX26455.1"/>
    <property type="molecule type" value="Genomic_DNA"/>
</dbReference>
<dbReference type="Proteomes" id="UP000676079">
    <property type="component" value="Plasmid unnamed4"/>
</dbReference>
<proteinExistence type="predicted"/>
<sequence>MNDTAQTIDVPERVATGRALIEGTDTHRPRFDRYTQAVGRAMLGVPDQVWRDAVALLEAQQLEFISGTLTHPYSVEALAGAQAPAEHLDAVRAILADTEDAEPDAVARALADVLHAAEADGYDPEDLYTPRSTTRMQLSRAGEAMDLTPLCEIGDQLTAAGWGVAADAADPHANPYSVVVEQLPETGRAIIRDLYASDPVTAEVTAKYLAEVLTRLGHQVERVDAGWDGFAVTVIVR</sequence>
<organism evidence="1 2">
    <name type="scientific">Nocardiopsis changdeensis</name>
    <dbReference type="NCBI Taxonomy" id="2831969"/>
    <lineage>
        <taxon>Bacteria</taxon>
        <taxon>Bacillati</taxon>
        <taxon>Actinomycetota</taxon>
        <taxon>Actinomycetes</taxon>
        <taxon>Streptosporangiales</taxon>
        <taxon>Nocardiopsidaceae</taxon>
        <taxon>Nocardiopsis</taxon>
    </lineage>
</organism>
<geneLocation type="plasmid" evidence="1 2">
    <name>unnamed4</name>
</geneLocation>